<keyword evidence="1" id="KW-0732">Signal</keyword>
<sequence>MRTCWICPVVAVGLLFCMGCGAAVNNSEKPTPTPNSVVMAPEIKLYGLTTIGNHSYIPINLYGQHPSDRSDLILRILKAFEEEHPELEMTGWKLEFTPLNGDSRGTIYGIWVDHKPRMMASSIPPKQ</sequence>
<name>A0A1G2R3E4_9BACT</name>
<evidence type="ECO:0008006" key="4">
    <source>
        <dbReference type="Google" id="ProtNLM"/>
    </source>
</evidence>
<evidence type="ECO:0000256" key="1">
    <source>
        <dbReference type="SAM" id="SignalP"/>
    </source>
</evidence>
<organism evidence="2 3">
    <name type="scientific">Candidatus Wildermuthbacteria bacterium RIFCSPHIGHO2_02_FULL_45_25</name>
    <dbReference type="NCBI Taxonomy" id="1802450"/>
    <lineage>
        <taxon>Bacteria</taxon>
        <taxon>Candidatus Wildermuthiibacteriota</taxon>
    </lineage>
</organism>
<dbReference type="EMBL" id="MHTV01000014">
    <property type="protein sequence ID" value="OHA67227.1"/>
    <property type="molecule type" value="Genomic_DNA"/>
</dbReference>
<proteinExistence type="predicted"/>
<evidence type="ECO:0000313" key="2">
    <source>
        <dbReference type="EMBL" id="OHA67227.1"/>
    </source>
</evidence>
<feature type="chain" id="PRO_5009584187" description="Lipoprotein" evidence="1">
    <location>
        <begin position="23"/>
        <end position="127"/>
    </location>
</feature>
<accession>A0A1G2R3E4</accession>
<dbReference type="Proteomes" id="UP000178092">
    <property type="component" value="Unassembled WGS sequence"/>
</dbReference>
<gene>
    <name evidence="2" type="ORF">A3C04_01690</name>
</gene>
<reference evidence="2 3" key="1">
    <citation type="journal article" date="2016" name="Nat. Commun.">
        <title>Thousands of microbial genomes shed light on interconnected biogeochemical processes in an aquifer system.</title>
        <authorList>
            <person name="Anantharaman K."/>
            <person name="Brown C.T."/>
            <person name="Hug L.A."/>
            <person name="Sharon I."/>
            <person name="Castelle C.J."/>
            <person name="Probst A.J."/>
            <person name="Thomas B.C."/>
            <person name="Singh A."/>
            <person name="Wilkins M.J."/>
            <person name="Karaoz U."/>
            <person name="Brodie E.L."/>
            <person name="Williams K.H."/>
            <person name="Hubbard S.S."/>
            <person name="Banfield J.F."/>
        </authorList>
    </citation>
    <scope>NUCLEOTIDE SEQUENCE [LARGE SCALE GENOMIC DNA]</scope>
</reference>
<evidence type="ECO:0000313" key="3">
    <source>
        <dbReference type="Proteomes" id="UP000178092"/>
    </source>
</evidence>
<protein>
    <recommendedName>
        <fullName evidence="4">Lipoprotein</fullName>
    </recommendedName>
</protein>
<comment type="caution">
    <text evidence="2">The sequence shown here is derived from an EMBL/GenBank/DDBJ whole genome shotgun (WGS) entry which is preliminary data.</text>
</comment>
<dbReference type="AlphaFoldDB" id="A0A1G2R3E4"/>
<feature type="signal peptide" evidence="1">
    <location>
        <begin position="1"/>
        <end position="22"/>
    </location>
</feature>